<keyword evidence="1" id="KW-0472">Membrane</keyword>
<comment type="caution">
    <text evidence="2">The sequence shown here is derived from an EMBL/GenBank/DDBJ whole genome shotgun (WGS) entry which is preliminary data.</text>
</comment>
<sequence length="154" mass="17781">MLSITGGILYQAKVLIISNARFILSYFLHLEYLILPDLEINIHLSVFTALNLIMQRILVNNLELSSLAACNMIKFCIKLREFIELHQSALEIDLFNLFNLFNCIRIDYVQCDKDLLTIDDIALYLPISKEKLGPFFVLVLLCAVYRFVSGYKKI</sequence>
<name>A0A0W4ZIK7_PNEJ7</name>
<dbReference type="AlphaFoldDB" id="A0A0W4ZIK7"/>
<dbReference type="GeneID" id="28941133"/>
<dbReference type="VEuPathDB" id="FungiDB:T551_02615"/>
<dbReference type="RefSeq" id="XP_018228758.1">
    <property type="nucleotide sequence ID" value="XM_018374878.1"/>
</dbReference>
<dbReference type="Proteomes" id="UP000053447">
    <property type="component" value="Unassembled WGS sequence"/>
</dbReference>
<keyword evidence="3" id="KW-1185">Reference proteome</keyword>
<gene>
    <name evidence="2" type="ORF">T551_02615</name>
</gene>
<keyword evidence="1" id="KW-0812">Transmembrane</keyword>
<evidence type="ECO:0000313" key="3">
    <source>
        <dbReference type="Proteomes" id="UP000053447"/>
    </source>
</evidence>
<dbReference type="EMBL" id="LFWA01000012">
    <property type="protein sequence ID" value="KTW28196.1"/>
    <property type="molecule type" value="Genomic_DNA"/>
</dbReference>
<protein>
    <submittedName>
        <fullName evidence="2">Uncharacterized protein</fullName>
    </submittedName>
</protein>
<proteinExistence type="predicted"/>
<accession>A0A0W4ZIK7</accession>
<reference evidence="3" key="1">
    <citation type="journal article" date="2016" name="Nat. Commun.">
        <title>Genome analysis of three Pneumocystis species reveals adaptation mechanisms to life exclusively in mammalian hosts.</title>
        <authorList>
            <person name="Ma L."/>
            <person name="Chen Z."/>
            <person name="Huang D.W."/>
            <person name="Kutty G."/>
            <person name="Ishihara M."/>
            <person name="Wang H."/>
            <person name="Abouelleil A."/>
            <person name="Bishop L."/>
            <person name="Davey E."/>
            <person name="Deng R."/>
            <person name="Deng X."/>
            <person name="Fan L."/>
            <person name="Fantoni G."/>
            <person name="Fitzgerald M."/>
            <person name="Gogineni E."/>
            <person name="Goldberg J.M."/>
            <person name="Handley G."/>
            <person name="Hu X."/>
            <person name="Huber C."/>
            <person name="Jiao X."/>
            <person name="Jones K."/>
            <person name="Levin J.Z."/>
            <person name="Liu Y."/>
            <person name="Macdonald P."/>
            <person name="Melnikov A."/>
            <person name="Raley C."/>
            <person name="Sassi M."/>
            <person name="Sherman B.T."/>
            <person name="Song X."/>
            <person name="Sykes S."/>
            <person name="Tran B."/>
            <person name="Walsh L."/>
            <person name="Xia Y."/>
            <person name="Yang J."/>
            <person name="Young S."/>
            <person name="Zeng Q."/>
            <person name="Zheng X."/>
            <person name="Stephens R."/>
            <person name="Nusbaum C."/>
            <person name="Birren B.W."/>
            <person name="Azadi P."/>
            <person name="Lempicki R.A."/>
            <person name="Cuomo C.A."/>
            <person name="Kovacs J.A."/>
        </authorList>
    </citation>
    <scope>NUCLEOTIDE SEQUENCE [LARGE SCALE GENOMIC DNA]</scope>
    <source>
        <strain evidence="3">RU7</strain>
    </source>
</reference>
<keyword evidence="1" id="KW-1133">Transmembrane helix</keyword>
<feature type="transmembrane region" description="Helical" evidence="1">
    <location>
        <begin position="132"/>
        <end position="148"/>
    </location>
</feature>
<evidence type="ECO:0000313" key="2">
    <source>
        <dbReference type="EMBL" id="KTW28196.1"/>
    </source>
</evidence>
<evidence type="ECO:0000256" key="1">
    <source>
        <dbReference type="SAM" id="Phobius"/>
    </source>
</evidence>
<organism evidence="2 3">
    <name type="scientific">Pneumocystis jirovecii (strain RU7)</name>
    <name type="common">Human pneumocystis pneumonia agent</name>
    <dbReference type="NCBI Taxonomy" id="1408657"/>
    <lineage>
        <taxon>Eukaryota</taxon>
        <taxon>Fungi</taxon>
        <taxon>Dikarya</taxon>
        <taxon>Ascomycota</taxon>
        <taxon>Taphrinomycotina</taxon>
        <taxon>Pneumocystomycetes</taxon>
        <taxon>Pneumocystaceae</taxon>
        <taxon>Pneumocystis</taxon>
    </lineage>
</organism>